<dbReference type="PANTHER" id="PTHR21624:SF1">
    <property type="entry name" value="ALKYLGLYCEROL MONOOXYGENASE"/>
    <property type="match status" value="1"/>
</dbReference>
<dbReference type="EMBL" id="JAASRN010000002">
    <property type="protein sequence ID" value="NIK74324.1"/>
    <property type="molecule type" value="Genomic_DNA"/>
</dbReference>
<dbReference type="Proteomes" id="UP000537126">
    <property type="component" value="Unassembled WGS sequence"/>
</dbReference>
<comment type="subcellular location">
    <subcellularLocation>
        <location evidence="1">Endomembrane system</location>
        <topology evidence="1">Multi-pass membrane protein</topology>
    </subcellularLocation>
</comment>
<dbReference type="InterPro" id="IPR051689">
    <property type="entry name" value="Sterol_desaturase/TMEM195"/>
</dbReference>
<dbReference type="GO" id="GO:0005506">
    <property type="term" value="F:iron ion binding"/>
    <property type="evidence" value="ECO:0007669"/>
    <property type="project" value="InterPro"/>
</dbReference>
<keyword evidence="4" id="KW-0560">Oxidoreductase</keyword>
<dbReference type="InterPro" id="IPR006694">
    <property type="entry name" value="Fatty_acid_hydroxylase"/>
</dbReference>
<dbReference type="GO" id="GO:0008610">
    <property type="term" value="P:lipid biosynthetic process"/>
    <property type="evidence" value="ECO:0007669"/>
    <property type="project" value="InterPro"/>
</dbReference>
<name>A0A846MRV1_9BACT</name>
<evidence type="ECO:0000313" key="10">
    <source>
        <dbReference type="Proteomes" id="UP000537126"/>
    </source>
</evidence>
<dbReference type="GO" id="GO:0006643">
    <property type="term" value="P:membrane lipid metabolic process"/>
    <property type="evidence" value="ECO:0007669"/>
    <property type="project" value="TreeGrafter"/>
</dbReference>
<dbReference type="PANTHER" id="PTHR21624">
    <property type="entry name" value="STEROL DESATURASE-RELATED PROTEIN"/>
    <property type="match status" value="1"/>
</dbReference>
<evidence type="ECO:0000256" key="1">
    <source>
        <dbReference type="ARBA" id="ARBA00004127"/>
    </source>
</evidence>
<organism evidence="9 10">
    <name type="scientific">Thermonema lapsum</name>
    <dbReference type="NCBI Taxonomy" id="28195"/>
    <lineage>
        <taxon>Bacteria</taxon>
        <taxon>Pseudomonadati</taxon>
        <taxon>Bacteroidota</taxon>
        <taxon>Cytophagia</taxon>
        <taxon>Cytophagales</taxon>
        <taxon>Thermonemataceae</taxon>
        <taxon>Thermonema</taxon>
    </lineage>
</organism>
<comment type="caution">
    <text evidence="9">The sequence shown here is derived from an EMBL/GenBank/DDBJ whole genome shotgun (WGS) entry which is preliminary data.</text>
</comment>
<keyword evidence="6 7" id="KW-0472">Membrane</keyword>
<keyword evidence="5" id="KW-0443">Lipid metabolism</keyword>
<dbReference type="GO" id="GO:0016020">
    <property type="term" value="C:membrane"/>
    <property type="evidence" value="ECO:0007669"/>
    <property type="project" value="GOC"/>
</dbReference>
<protein>
    <submittedName>
        <fullName evidence="9">Sterol desaturase/sphingolipid hydroxylase (Fatty acid hydroxylase superfamily)</fullName>
    </submittedName>
</protein>
<evidence type="ECO:0000313" key="9">
    <source>
        <dbReference type="EMBL" id="NIK74324.1"/>
    </source>
</evidence>
<feature type="transmembrane region" description="Helical" evidence="7">
    <location>
        <begin position="17"/>
        <end position="36"/>
    </location>
</feature>
<evidence type="ECO:0000256" key="7">
    <source>
        <dbReference type="SAM" id="Phobius"/>
    </source>
</evidence>
<evidence type="ECO:0000256" key="3">
    <source>
        <dbReference type="ARBA" id="ARBA00022989"/>
    </source>
</evidence>
<keyword evidence="10" id="KW-1185">Reference proteome</keyword>
<dbReference type="GO" id="GO:0050479">
    <property type="term" value="F:glyceryl-ether monooxygenase activity"/>
    <property type="evidence" value="ECO:0007669"/>
    <property type="project" value="TreeGrafter"/>
</dbReference>
<evidence type="ECO:0000256" key="6">
    <source>
        <dbReference type="ARBA" id="ARBA00023136"/>
    </source>
</evidence>
<feature type="domain" description="Fatty acid hydroxylase" evidence="8">
    <location>
        <begin position="94"/>
        <end position="228"/>
    </location>
</feature>
<gene>
    <name evidence="9" type="ORF">FHS56_001837</name>
</gene>
<keyword evidence="2 7" id="KW-0812">Transmembrane</keyword>
<dbReference type="AlphaFoldDB" id="A0A846MRV1"/>
<accession>A0A846MRV1</accession>
<sequence>MDWGTIIEQISGFNDPVTYAIPVFILLMTVEIWIDIKEKLQLYELKEAAACIAMGLGSLVINLFVKAFYFYLFWKIYEHTGFFKEYLSFTTLGWVLLLFADDFSFYWHHRLSHEVRLLWAAHSNHHSSQDYNFAVALRQSWTEGFYKFLFYAWLPVLGFHPLMIFSMASISLIYQFFLHTQVVKKLPAWIEFVFNTPSHHRVHHGVNLQYLDKNHAGIFIIWDRLFGTFEAEQEPVIYGLTKNINTQNPVKIATAEFKALWDDIQRAPTWKDKLKYIFYPPGWSHNGSSLTVKEMMRQQRKAT</sequence>
<feature type="transmembrane region" description="Helical" evidence="7">
    <location>
        <begin position="148"/>
        <end position="177"/>
    </location>
</feature>
<evidence type="ECO:0000256" key="4">
    <source>
        <dbReference type="ARBA" id="ARBA00023002"/>
    </source>
</evidence>
<feature type="transmembrane region" description="Helical" evidence="7">
    <location>
        <begin position="48"/>
        <end position="74"/>
    </location>
</feature>
<evidence type="ECO:0000256" key="5">
    <source>
        <dbReference type="ARBA" id="ARBA00023098"/>
    </source>
</evidence>
<evidence type="ECO:0000256" key="2">
    <source>
        <dbReference type="ARBA" id="ARBA00022692"/>
    </source>
</evidence>
<feature type="transmembrane region" description="Helical" evidence="7">
    <location>
        <begin position="86"/>
        <end position="107"/>
    </location>
</feature>
<dbReference type="Pfam" id="PF04116">
    <property type="entry name" value="FA_hydroxylase"/>
    <property type="match status" value="1"/>
</dbReference>
<dbReference type="GO" id="GO:0012505">
    <property type="term" value="C:endomembrane system"/>
    <property type="evidence" value="ECO:0007669"/>
    <property type="project" value="UniProtKB-SubCell"/>
</dbReference>
<evidence type="ECO:0000259" key="8">
    <source>
        <dbReference type="Pfam" id="PF04116"/>
    </source>
</evidence>
<keyword evidence="3 7" id="KW-1133">Transmembrane helix</keyword>
<proteinExistence type="predicted"/>
<dbReference type="RefSeq" id="WP_166919885.1">
    <property type="nucleotide sequence ID" value="NZ_JAASRN010000002.1"/>
</dbReference>
<reference evidence="9 10" key="1">
    <citation type="submission" date="2020-03" db="EMBL/GenBank/DDBJ databases">
        <title>Genomic Encyclopedia of Type Strains, Phase IV (KMG-IV): sequencing the most valuable type-strain genomes for metagenomic binning, comparative biology and taxonomic classification.</title>
        <authorList>
            <person name="Goeker M."/>
        </authorList>
    </citation>
    <scope>NUCLEOTIDE SEQUENCE [LARGE SCALE GENOMIC DNA]</scope>
    <source>
        <strain evidence="9 10">DSM 5718</strain>
    </source>
</reference>